<dbReference type="AlphaFoldDB" id="A0A450X011"/>
<evidence type="ECO:0000313" key="1">
    <source>
        <dbReference type="EMBL" id="VFK22615.1"/>
    </source>
</evidence>
<organism evidence="1">
    <name type="scientific">Candidatus Kentrum sp. LPFa</name>
    <dbReference type="NCBI Taxonomy" id="2126335"/>
    <lineage>
        <taxon>Bacteria</taxon>
        <taxon>Pseudomonadati</taxon>
        <taxon>Pseudomonadota</taxon>
        <taxon>Gammaproteobacteria</taxon>
        <taxon>Candidatus Kentrum</taxon>
    </lineage>
</organism>
<sequence length="69" mass="8147">MTTITDTEVRVRGMEALIAALGEVHAEKFITLIMREPFDYTEWQRTLWNNKTVEEISKMSMERRRNTNG</sequence>
<dbReference type="EMBL" id="CAADFK010000318">
    <property type="protein sequence ID" value="VFK22615.1"/>
    <property type="molecule type" value="Genomic_DNA"/>
</dbReference>
<protein>
    <submittedName>
        <fullName evidence="1">Uncharacterized protein</fullName>
    </submittedName>
</protein>
<proteinExistence type="predicted"/>
<name>A0A450X011_9GAMM</name>
<gene>
    <name evidence="1" type="ORF">BECKLPF1236B_GA0070989_13182</name>
</gene>
<accession>A0A450X011</accession>
<reference evidence="1" key="1">
    <citation type="submission" date="2019-02" db="EMBL/GenBank/DDBJ databases">
        <authorList>
            <person name="Gruber-Vodicka R. H."/>
            <person name="Seah K. B. B."/>
        </authorList>
    </citation>
    <scope>NUCLEOTIDE SEQUENCE</scope>
    <source>
        <strain evidence="1">BECK_S313</strain>
    </source>
</reference>